<keyword evidence="2" id="KW-1134">Transmembrane beta strand</keyword>
<dbReference type="PROSITE" id="PS51257">
    <property type="entry name" value="PROKAR_LIPOPROTEIN"/>
    <property type="match status" value="1"/>
</dbReference>
<gene>
    <name evidence="3" type="ORF">POM99_04480</name>
</gene>
<dbReference type="EMBL" id="JAROCY010000003">
    <property type="protein sequence ID" value="MDF8332449.1"/>
    <property type="molecule type" value="Genomic_DNA"/>
</dbReference>
<organism evidence="3 4">
    <name type="scientific">Novosphingobium cyanobacteriorum</name>
    <dbReference type="NCBI Taxonomy" id="3024215"/>
    <lineage>
        <taxon>Bacteria</taxon>
        <taxon>Pseudomonadati</taxon>
        <taxon>Pseudomonadota</taxon>
        <taxon>Alphaproteobacteria</taxon>
        <taxon>Sphingomonadales</taxon>
        <taxon>Sphingomonadaceae</taxon>
        <taxon>Novosphingobium</taxon>
    </lineage>
</organism>
<evidence type="ECO:0000256" key="2">
    <source>
        <dbReference type="RuleBase" id="RU362097"/>
    </source>
</evidence>
<evidence type="ECO:0000256" key="1">
    <source>
        <dbReference type="ARBA" id="ARBA00007613"/>
    </source>
</evidence>
<dbReference type="SUPFAM" id="SSF56954">
    <property type="entry name" value="Outer membrane efflux proteins (OEP)"/>
    <property type="match status" value="1"/>
</dbReference>
<keyword evidence="2" id="KW-0564">Palmitate</keyword>
<dbReference type="NCBIfam" id="TIGR01845">
    <property type="entry name" value="outer_NodT"/>
    <property type="match status" value="1"/>
</dbReference>
<accession>A0ABT6CG13</accession>
<protein>
    <submittedName>
        <fullName evidence="3">Efflux transporter outer membrane subunit</fullName>
    </submittedName>
</protein>
<comment type="caution">
    <text evidence="3">The sequence shown here is derived from an EMBL/GenBank/DDBJ whole genome shotgun (WGS) entry which is preliminary data.</text>
</comment>
<dbReference type="InterPro" id="IPR010131">
    <property type="entry name" value="MdtP/NodT-like"/>
</dbReference>
<dbReference type="InterPro" id="IPR003423">
    <property type="entry name" value="OMP_efflux"/>
</dbReference>
<comment type="subcellular location">
    <subcellularLocation>
        <location evidence="2">Cell membrane</location>
        <topology evidence="2">Lipid-anchor</topology>
    </subcellularLocation>
</comment>
<keyword evidence="4" id="KW-1185">Reference proteome</keyword>
<keyword evidence="2" id="KW-0812">Transmembrane</keyword>
<dbReference type="RefSeq" id="WP_277275610.1">
    <property type="nucleotide sequence ID" value="NZ_JAROCY010000003.1"/>
</dbReference>
<comment type="similarity">
    <text evidence="1 2">Belongs to the outer membrane factor (OMF) (TC 1.B.17) family.</text>
</comment>
<proteinExistence type="inferred from homology"/>
<sequence>MKAMRSMLVVPLAGLAACSMMPKYVRPDAPVPPALPQGAAYPALGAGDKQVDALGWKDFFTDPRLQQVIGLAIAQNRDLRVTLANVEQARAQYRVQRAGQFPTITGGAGATVSHSAVNNGGLVGGGGNGGIGGGGNGAGNFEQYSITGNLAAFEIDLFGRRAALSRAAFESYLATDEGRKATQIALVGEVATAWLTHAATADALAVAQDTLKSRQATLSISLKREREGIGTGLEVAQAQTQVDSARADVADFTTSLAQAKNALDLLAGAPVPVELLPTTLGAGDQLRLQLPVGLDSAVLLRRPDVLQAEHQLLSANANVGAARAAMFPTISLTGLLGLASTGLSNLFDGGSFRWSATGAATQTLFDGGARANTLKGAKAARDAAVANYEGAIQAAFRDVADALARRGTIDAKLAAQQSLVDNAVKASRISQSRFTAGIASYLEPLDAQRTAYAARQALVAARLQRATNMVTLYRVLGGGLTP</sequence>
<dbReference type="Pfam" id="PF02321">
    <property type="entry name" value="OEP"/>
    <property type="match status" value="2"/>
</dbReference>
<dbReference type="PANTHER" id="PTHR30203:SF32">
    <property type="entry name" value="CATION EFFLUX SYSTEM PROTEIN CUSC"/>
    <property type="match status" value="1"/>
</dbReference>
<evidence type="ECO:0000313" key="4">
    <source>
        <dbReference type="Proteomes" id="UP001222770"/>
    </source>
</evidence>
<dbReference type="Gene3D" id="1.20.1600.10">
    <property type="entry name" value="Outer membrane efflux proteins (OEP)"/>
    <property type="match status" value="1"/>
</dbReference>
<reference evidence="3 4" key="1">
    <citation type="submission" date="2023-03" db="EMBL/GenBank/DDBJ databases">
        <title>Novosphingobium cyanobacteriorum sp. nov., isolated from a eutrophic reservoir during the Microcystis bloom period.</title>
        <authorList>
            <person name="Kang M."/>
            <person name="Le V."/>
            <person name="Ko S.-R."/>
            <person name="Lee S.-A."/>
            <person name="Ahn C.-Y."/>
        </authorList>
    </citation>
    <scope>NUCLEOTIDE SEQUENCE [LARGE SCALE GENOMIC DNA]</scope>
    <source>
        <strain evidence="3 4">HBC54</strain>
    </source>
</reference>
<keyword evidence="2" id="KW-0449">Lipoprotein</keyword>
<evidence type="ECO:0000313" key="3">
    <source>
        <dbReference type="EMBL" id="MDF8332449.1"/>
    </source>
</evidence>
<dbReference type="Gene3D" id="2.20.200.10">
    <property type="entry name" value="Outer membrane efflux proteins (OEP)"/>
    <property type="match status" value="1"/>
</dbReference>
<dbReference type="PANTHER" id="PTHR30203">
    <property type="entry name" value="OUTER MEMBRANE CATION EFFLUX PROTEIN"/>
    <property type="match status" value="1"/>
</dbReference>
<name>A0ABT6CG13_9SPHN</name>
<keyword evidence="2" id="KW-0472">Membrane</keyword>
<dbReference type="Proteomes" id="UP001222770">
    <property type="component" value="Unassembled WGS sequence"/>
</dbReference>